<protein>
    <submittedName>
        <fullName evidence="1">Uncharacterized protein</fullName>
    </submittedName>
</protein>
<reference evidence="1 2" key="1">
    <citation type="journal article" date="2011" name="Genome Res.">
        <title>Phylogeny-wide analysis of social amoeba genomes highlights ancient origins for complex intercellular communication.</title>
        <authorList>
            <person name="Heidel A.J."/>
            <person name="Lawal H.M."/>
            <person name="Felder M."/>
            <person name="Schilde C."/>
            <person name="Helps N.R."/>
            <person name="Tunggal B."/>
            <person name="Rivero F."/>
            <person name="John U."/>
            <person name="Schleicher M."/>
            <person name="Eichinger L."/>
            <person name="Platzer M."/>
            <person name="Noegel A.A."/>
            <person name="Schaap P."/>
            <person name="Gloeckner G."/>
        </authorList>
    </citation>
    <scope>NUCLEOTIDE SEQUENCE [LARGE SCALE GENOMIC DNA]</scope>
    <source>
        <strain evidence="2">ATCC 26659 / Pp 5 / PN500</strain>
    </source>
</reference>
<evidence type="ECO:0000313" key="1">
    <source>
        <dbReference type="EMBL" id="EFA83189.1"/>
    </source>
</evidence>
<dbReference type="GeneID" id="31359466"/>
<dbReference type="RefSeq" id="XP_020435306.1">
    <property type="nucleotide sequence ID" value="XM_020574892.1"/>
</dbReference>
<sequence length="548" mass="62373">MRRIIGIPDTNMFVTEIILYCLLESQANGIVLDKRMIDLGMDSILEFRDKNFDNDLGIYGFWSQSRNESSNQLFTNSANILGPLNDLERLMMSPVVGMMLKSLNIDLSNVAAFSNVIKNNFKIPSDNDDTCGNLLLGMKLRNSVNTEIYKKWEENNQNIKKTIEIITFNSYQPFSKDVKKNVIDSRSYYFVHEFIQDWISNGRKQDDFVLPFTWFVDFPLGTNPNAFKTIPTTYNSVDLVVVINTFYALSTSLIVHGDSILNQDVERMMRSIIYFFEWGFKSGFVYDRYDVGSVFYPSIYTFSWSISRVVDFLETQSQTLPNHLPSMLNDSLVLLRDIMMNVGTNQILQRMKSDGNGGVYWEDFLGNADTLQGVKKEYGEDRFYSSALALNVLIDTWTITCGDTVNRRWRDNTPQPVKSAVNNGISYIVENIFDNPTQTFNAFFDMGERGPSTQATSYPINYCYDKIGVECKFSPSNPEGVVGAVSGVIPDNQYQEMLKMKWANNTVPTTWSGSFNGSSLVFWSSQPLTYSVSLLALSKSLNIQTLKT</sequence>
<accession>D3B5P1</accession>
<evidence type="ECO:0000313" key="2">
    <source>
        <dbReference type="Proteomes" id="UP000001396"/>
    </source>
</evidence>
<dbReference type="AlphaFoldDB" id="D3B5P1"/>
<name>D3B5P1_HETP5</name>
<dbReference type="OMA" id="YANITRH"/>
<proteinExistence type="predicted"/>
<keyword evidence="2" id="KW-1185">Reference proteome</keyword>
<gene>
    <name evidence="1" type="ORF">PPL_03979</name>
</gene>
<dbReference type="Proteomes" id="UP000001396">
    <property type="component" value="Unassembled WGS sequence"/>
</dbReference>
<dbReference type="EMBL" id="ADBJ01000017">
    <property type="protein sequence ID" value="EFA83189.1"/>
    <property type="molecule type" value="Genomic_DNA"/>
</dbReference>
<organism evidence="1 2">
    <name type="scientific">Heterostelium pallidum (strain ATCC 26659 / Pp 5 / PN500)</name>
    <name type="common">Cellular slime mold</name>
    <name type="synonym">Polysphondylium pallidum</name>
    <dbReference type="NCBI Taxonomy" id="670386"/>
    <lineage>
        <taxon>Eukaryota</taxon>
        <taxon>Amoebozoa</taxon>
        <taxon>Evosea</taxon>
        <taxon>Eumycetozoa</taxon>
        <taxon>Dictyostelia</taxon>
        <taxon>Acytosteliales</taxon>
        <taxon>Acytosteliaceae</taxon>
        <taxon>Heterostelium</taxon>
    </lineage>
</organism>
<dbReference type="InParanoid" id="D3B5P1"/>
<comment type="caution">
    <text evidence="1">The sequence shown here is derived from an EMBL/GenBank/DDBJ whole genome shotgun (WGS) entry which is preliminary data.</text>
</comment>